<evidence type="ECO:0000313" key="2">
    <source>
        <dbReference type="EMBL" id="CAB4372303.1"/>
    </source>
</evidence>
<dbReference type="GO" id="GO:0016491">
    <property type="term" value="F:oxidoreductase activity"/>
    <property type="evidence" value="ECO:0007669"/>
    <property type="project" value="UniProtKB-KW"/>
</dbReference>
<sequence>MTLKHAGVKTVAMLTDKNKHESFGLIRLALGIWYRFKLLTKTEIIEVLGDKRVTGVRIRHGGQESVIACDTIVFTGNWIPDNELVRRGGFGIDARYKSPLVDESSQLQRPGIYAIGNLVLPIKAADKCAVDAKAVAKKVAASLR</sequence>
<dbReference type="InterPro" id="IPR051691">
    <property type="entry name" value="Metab_Enz_Cyan_OpOx_G3PDH"/>
</dbReference>
<keyword evidence="1" id="KW-0560">Oxidoreductase</keyword>
<dbReference type="Gene3D" id="3.50.50.60">
    <property type="entry name" value="FAD/NAD(P)-binding domain"/>
    <property type="match status" value="2"/>
</dbReference>
<accession>A0A6J6AQZ6</accession>
<organism evidence="2">
    <name type="scientific">freshwater metagenome</name>
    <dbReference type="NCBI Taxonomy" id="449393"/>
    <lineage>
        <taxon>unclassified sequences</taxon>
        <taxon>metagenomes</taxon>
        <taxon>ecological metagenomes</taxon>
    </lineage>
</organism>
<gene>
    <name evidence="2" type="ORF">UFOPK4182_00823</name>
</gene>
<dbReference type="InterPro" id="IPR036188">
    <property type="entry name" value="FAD/NAD-bd_sf"/>
</dbReference>
<protein>
    <submittedName>
        <fullName evidence="2">Unannotated protein</fullName>
    </submittedName>
</protein>
<reference evidence="2" key="1">
    <citation type="submission" date="2020-05" db="EMBL/GenBank/DDBJ databases">
        <authorList>
            <person name="Chiriac C."/>
            <person name="Salcher M."/>
            <person name="Ghai R."/>
            <person name="Kavagutti S V."/>
        </authorList>
    </citation>
    <scope>NUCLEOTIDE SEQUENCE</scope>
</reference>
<dbReference type="EMBL" id="CAEUNI010000096">
    <property type="protein sequence ID" value="CAB4372303.1"/>
    <property type="molecule type" value="Genomic_DNA"/>
</dbReference>
<evidence type="ECO:0000256" key="1">
    <source>
        <dbReference type="ARBA" id="ARBA00023002"/>
    </source>
</evidence>
<dbReference type="SUPFAM" id="SSF51905">
    <property type="entry name" value="FAD/NAD(P)-binding domain"/>
    <property type="match status" value="1"/>
</dbReference>
<proteinExistence type="predicted"/>
<name>A0A6J6AQZ6_9ZZZZ</name>
<dbReference type="AlphaFoldDB" id="A0A6J6AQZ6"/>
<dbReference type="PANTHER" id="PTHR42949:SF3">
    <property type="entry name" value="ANAEROBIC GLYCEROL-3-PHOSPHATE DEHYDROGENASE SUBUNIT B"/>
    <property type="match status" value="1"/>
</dbReference>
<dbReference type="PANTHER" id="PTHR42949">
    <property type="entry name" value="ANAEROBIC GLYCEROL-3-PHOSPHATE DEHYDROGENASE SUBUNIT B"/>
    <property type="match status" value="1"/>
</dbReference>